<evidence type="ECO:0000313" key="2">
    <source>
        <dbReference type="EMBL" id="KAJ8401101.1"/>
    </source>
</evidence>
<comment type="caution">
    <text evidence="2">The sequence shown here is derived from an EMBL/GenBank/DDBJ whole genome shotgun (WGS) entry which is preliminary data.</text>
</comment>
<feature type="region of interest" description="Disordered" evidence="1">
    <location>
        <begin position="1"/>
        <end position="22"/>
    </location>
</feature>
<sequence>MTDESSVVSKSHSRASAGAVSPPRITEAAGFKDHKIQVASFLISLKVEPSPALSVNLSGAPLIKIVLTHLLGATFPAIVRCSRPACPQLRGVAPRPSALRGERVLRLDQLSRLLSELARRVTGFV</sequence>
<accession>A0AAD7SEJ7</accession>
<name>A0AAD7SEJ7_9TELE</name>
<evidence type="ECO:0000256" key="1">
    <source>
        <dbReference type="SAM" id="MobiDB-lite"/>
    </source>
</evidence>
<proteinExistence type="predicted"/>
<gene>
    <name evidence="2" type="ORF">AAFF_G00390580</name>
</gene>
<organism evidence="2 3">
    <name type="scientific">Aldrovandia affinis</name>
    <dbReference type="NCBI Taxonomy" id="143900"/>
    <lineage>
        <taxon>Eukaryota</taxon>
        <taxon>Metazoa</taxon>
        <taxon>Chordata</taxon>
        <taxon>Craniata</taxon>
        <taxon>Vertebrata</taxon>
        <taxon>Euteleostomi</taxon>
        <taxon>Actinopterygii</taxon>
        <taxon>Neopterygii</taxon>
        <taxon>Teleostei</taxon>
        <taxon>Notacanthiformes</taxon>
        <taxon>Halosauridae</taxon>
        <taxon>Aldrovandia</taxon>
    </lineage>
</organism>
<protein>
    <submittedName>
        <fullName evidence="2">Uncharacterized protein</fullName>
    </submittedName>
</protein>
<dbReference type="Proteomes" id="UP001221898">
    <property type="component" value="Unassembled WGS sequence"/>
</dbReference>
<dbReference type="AlphaFoldDB" id="A0AAD7SEJ7"/>
<dbReference type="EMBL" id="JAINUG010000073">
    <property type="protein sequence ID" value="KAJ8401101.1"/>
    <property type="molecule type" value="Genomic_DNA"/>
</dbReference>
<keyword evidence="3" id="KW-1185">Reference proteome</keyword>
<reference evidence="2" key="1">
    <citation type="journal article" date="2023" name="Science">
        <title>Genome structures resolve the early diversification of teleost fishes.</title>
        <authorList>
            <person name="Parey E."/>
            <person name="Louis A."/>
            <person name="Montfort J."/>
            <person name="Bouchez O."/>
            <person name="Roques C."/>
            <person name="Iampietro C."/>
            <person name="Lluch J."/>
            <person name="Castinel A."/>
            <person name="Donnadieu C."/>
            <person name="Desvignes T."/>
            <person name="Floi Bucao C."/>
            <person name="Jouanno E."/>
            <person name="Wen M."/>
            <person name="Mejri S."/>
            <person name="Dirks R."/>
            <person name="Jansen H."/>
            <person name="Henkel C."/>
            <person name="Chen W.J."/>
            <person name="Zahm M."/>
            <person name="Cabau C."/>
            <person name="Klopp C."/>
            <person name="Thompson A.W."/>
            <person name="Robinson-Rechavi M."/>
            <person name="Braasch I."/>
            <person name="Lecointre G."/>
            <person name="Bobe J."/>
            <person name="Postlethwait J.H."/>
            <person name="Berthelot C."/>
            <person name="Roest Crollius H."/>
            <person name="Guiguen Y."/>
        </authorList>
    </citation>
    <scope>NUCLEOTIDE SEQUENCE</scope>
    <source>
        <strain evidence="2">NC1722</strain>
    </source>
</reference>
<feature type="compositionally biased region" description="Low complexity" evidence="1">
    <location>
        <begin position="1"/>
        <end position="17"/>
    </location>
</feature>
<evidence type="ECO:0000313" key="3">
    <source>
        <dbReference type="Proteomes" id="UP001221898"/>
    </source>
</evidence>